<comment type="similarity">
    <text evidence="3 13">Belongs to the phosphohexose mutase family.</text>
</comment>
<dbReference type="OrthoDB" id="1928at2759"/>
<dbReference type="InterPro" id="IPR005843">
    <property type="entry name" value="A-D-PHexomutase_C"/>
</dbReference>
<dbReference type="FunFam" id="3.40.120.10:FF:000013">
    <property type="entry name" value="Phosphoacetylglucosamine mutase"/>
    <property type="match status" value="1"/>
</dbReference>
<dbReference type="Gene3D" id="3.40.120.10">
    <property type="entry name" value="Alpha-D-Glucose-1,6-Bisphosphate, subunit A, domain 3"/>
    <property type="match status" value="2"/>
</dbReference>
<feature type="binding site" evidence="16">
    <location>
        <position position="277"/>
    </location>
    <ligand>
        <name>Mg(2+)</name>
        <dbReference type="ChEBI" id="CHEBI:18420"/>
    </ligand>
</feature>
<feature type="binding site" evidence="16">
    <location>
        <position position="281"/>
    </location>
    <ligand>
        <name>Mg(2+)</name>
        <dbReference type="ChEBI" id="CHEBI:18420"/>
    </ligand>
</feature>
<evidence type="ECO:0000256" key="8">
    <source>
        <dbReference type="ARBA" id="ARBA00022990"/>
    </source>
</evidence>
<dbReference type="GO" id="GO:0030097">
    <property type="term" value="P:hemopoiesis"/>
    <property type="evidence" value="ECO:0007669"/>
    <property type="project" value="TreeGrafter"/>
</dbReference>
<dbReference type="CTD" id="5238"/>
<evidence type="ECO:0000256" key="9">
    <source>
        <dbReference type="ARBA" id="ARBA00023235"/>
    </source>
</evidence>
<dbReference type="InterPro" id="IPR049023">
    <property type="entry name" value="AMG1_II"/>
</dbReference>
<evidence type="ECO:0000256" key="14">
    <source>
        <dbReference type="PIRSR" id="PIRSR016408-1"/>
    </source>
</evidence>
<evidence type="ECO:0000256" key="12">
    <source>
        <dbReference type="ARBA" id="ARBA00070218"/>
    </source>
</evidence>
<keyword evidence="10" id="KW-0119">Carbohydrate metabolism</keyword>
<evidence type="ECO:0000256" key="1">
    <source>
        <dbReference type="ARBA" id="ARBA00000558"/>
    </source>
</evidence>
<dbReference type="FunFam" id="3.30.310.50:FF:000003">
    <property type="entry name" value="Phosphoacetylglucosamine mutase"/>
    <property type="match status" value="1"/>
</dbReference>
<feature type="domain" description="Phosphoacetylglucosamine mutase AMG1" evidence="20">
    <location>
        <begin position="179"/>
        <end position="284"/>
    </location>
</feature>
<evidence type="ECO:0000256" key="3">
    <source>
        <dbReference type="ARBA" id="ARBA00010231"/>
    </source>
</evidence>
<dbReference type="Proteomes" id="UP000265000">
    <property type="component" value="Unplaced"/>
</dbReference>
<comment type="cofactor">
    <cofactor evidence="13 16">
        <name>Mg(2+)</name>
        <dbReference type="ChEBI" id="CHEBI:18420"/>
    </cofactor>
    <text evidence="13 16">Binds 1 Mg(2+) ion per subunit.</text>
</comment>
<feature type="active site" description="Phosphoserine intermediate" evidence="14">
    <location>
        <position position="65"/>
    </location>
</feature>
<evidence type="ECO:0000256" key="15">
    <source>
        <dbReference type="PIRSR" id="PIRSR016408-2"/>
    </source>
</evidence>
<dbReference type="PANTHER" id="PTHR45955">
    <property type="entry name" value="PHOSPHOACETYLGLUCOSAMINE MUTASE"/>
    <property type="match status" value="1"/>
</dbReference>
<dbReference type="InterPro" id="IPR016055">
    <property type="entry name" value="A-D-PHexomutase_a/b/a-I/II/III"/>
</dbReference>
<dbReference type="EC" id="5.4.2.3" evidence="4 13"/>
<evidence type="ECO:0000313" key="22">
    <source>
        <dbReference type="Proteomes" id="UP000265000"/>
    </source>
</evidence>
<evidence type="ECO:0000256" key="13">
    <source>
        <dbReference type="PIRNR" id="PIRNR016408"/>
    </source>
</evidence>
<evidence type="ECO:0000313" key="21">
    <source>
        <dbReference type="Ensembl" id="ENSFHEP00000008141.1"/>
    </source>
</evidence>
<dbReference type="GO" id="GO:0005975">
    <property type="term" value="P:carbohydrate metabolic process"/>
    <property type="evidence" value="ECO:0007669"/>
    <property type="project" value="InterPro"/>
</dbReference>
<evidence type="ECO:0000256" key="11">
    <source>
        <dbReference type="ARBA" id="ARBA00060228"/>
    </source>
</evidence>
<evidence type="ECO:0000256" key="7">
    <source>
        <dbReference type="ARBA" id="ARBA00022842"/>
    </source>
</evidence>
<keyword evidence="6 13" id="KW-0479">Metal-binding</keyword>
<evidence type="ECO:0000259" key="19">
    <source>
        <dbReference type="Pfam" id="PF21404"/>
    </source>
</evidence>
<dbReference type="Pfam" id="PF21405">
    <property type="entry name" value="AMG1_II"/>
    <property type="match status" value="1"/>
</dbReference>
<dbReference type="InterPro" id="IPR036900">
    <property type="entry name" value="A-D-PHexomutase_C_sf"/>
</dbReference>
<dbReference type="InterPro" id="IPR016066">
    <property type="entry name" value="A-D-PHexomutase_CS"/>
</dbReference>
<dbReference type="GO" id="GO:0000287">
    <property type="term" value="F:magnesium ion binding"/>
    <property type="evidence" value="ECO:0007669"/>
    <property type="project" value="InterPro"/>
</dbReference>
<proteinExistence type="inferred from homology"/>
<feature type="binding site" evidence="15">
    <location>
        <begin position="371"/>
        <end position="373"/>
    </location>
    <ligand>
        <name>substrate</name>
    </ligand>
</feature>
<dbReference type="GeneTree" id="ENSGT00390000000509"/>
<evidence type="ECO:0000256" key="2">
    <source>
        <dbReference type="ARBA" id="ARBA00004865"/>
    </source>
</evidence>
<evidence type="ECO:0000259" key="17">
    <source>
        <dbReference type="Pfam" id="PF00408"/>
    </source>
</evidence>
<evidence type="ECO:0000256" key="4">
    <source>
        <dbReference type="ARBA" id="ARBA00012731"/>
    </source>
</evidence>
<accession>A0A3Q2P6Z2</accession>
<dbReference type="GO" id="GO:0006048">
    <property type="term" value="P:UDP-N-acetylglucosamine biosynthetic process"/>
    <property type="evidence" value="ECO:0007669"/>
    <property type="project" value="UniProtKB-UniRule"/>
</dbReference>
<dbReference type="InterPro" id="IPR049022">
    <property type="entry name" value="AMG1_III"/>
</dbReference>
<reference evidence="21" key="1">
    <citation type="submission" date="2025-08" db="UniProtKB">
        <authorList>
            <consortium name="Ensembl"/>
        </authorList>
    </citation>
    <scope>IDENTIFICATION</scope>
</reference>
<protein>
    <recommendedName>
        <fullName evidence="12 13">Phosphoacetylglucosamine mutase</fullName>
        <shortName evidence="13">PAGM</shortName>
        <ecNumber evidence="4 13">5.4.2.3</ecNumber>
    </recommendedName>
    <alternativeName>
        <fullName evidence="13">Acetylglucosamine phosphomutase</fullName>
    </alternativeName>
    <alternativeName>
        <fullName evidence="13">N-acetylglucosamine-phosphate mutase</fullName>
    </alternativeName>
</protein>
<keyword evidence="7 13" id="KW-0460">Magnesium</keyword>
<comment type="pathway">
    <text evidence="2 13">Nucleotide-sugar biosynthesis; UDP-N-acetyl-alpha-D-glucosamine biosynthesis; N-acetyl-alpha-D-glucosamine 1-phosphate from alpha-D-glucosamine 6-phosphate (route I): step 2/2.</text>
</comment>
<dbReference type="Pfam" id="PF21404">
    <property type="entry name" value="AMG1_III"/>
    <property type="match status" value="1"/>
</dbReference>
<dbReference type="PANTHER" id="PTHR45955:SF1">
    <property type="entry name" value="PHOSPHOACETYLGLUCOSAMINE MUTASE"/>
    <property type="match status" value="1"/>
</dbReference>
<dbReference type="Ensembl" id="ENSFHET00000002632.1">
    <property type="protein sequence ID" value="ENSFHEP00000008141.1"/>
    <property type="gene ID" value="ENSFHEG00000009347.1"/>
</dbReference>
<dbReference type="GeneID" id="105930550"/>
<evidence type="ECO:0000256" key="6">
    <source>
        <dbReference type="ARBA" id="ARBA00022723"/>
    </source>
</evidence>
<feature type="binding site" evidence="15">
    <location>
        <begin position="499"/>
        <end position="503"/>
    </location>
    <ligand>
        <name>substrate</name>
    </ligand>
</feature>
<feature type="binding site" evidence="15">
    <location>
        <position position="508"/>
    </location>
    <ligand>
        <name>substrate</name>
    </ligand>
</feature>
<evidence type="ECO:0000256" key="10">
    <source>
        <dbReference type="ARBA" id="ARBA00023277"/>
    </source>
</evidence>
<dbReference type="STRING" id="8078.ENSFHEP00000008141"/>
<reference evidence="21" key="2">
    <citation type="submission" date="2025-09" db="UniProtKB">
        <authorList>
            <consortium name="Ensembl"/>
        </authorList>
    </citation>
    <scope>IDENTIFICATION</scope>
</reference>
<dbReference type="GO" id="GO:0004610">
    <property type="term" value="F:phosphoacetylglucosamine mutase activity"/>
    <property type="evidence" value="ECO:0007669"/>
    <property type="project" value="UniProtKB-UniRule"/>
</dbReference>
<dbReference type="Gene3D" id="3.30.310.50">
    <property type="entry name" value="Alpha-D-phosphohexomutase, C-terminal domain"/>
    <property type="match status" value="1"/>
</dbReference>
<feature type="domain" description="Phosphoacetylglucosamine mutase AMG1" evidence="19">
    <location>
        <begin position="298"/>
        <end position="437"/>
    </location>
</feature>
<evidence type="ECO:0000259" key="18">
    <source>
        <dbReference type="Pfam" id="PF02878"/>
    </source>
</evidence>
<dbReference type="Pfam" id="PF02878">
    <property type="entry name" value="PGM_PMM_I"/>
    <property type="match status" value="2"/>
</dbReference>
<dbReference type="InterPro" id="IPR016657">
    <property type="entry name" value="PAGM"/>
</dbReference>
<feature type="domain" description="Alpha-D-phosphohexomutase C-terminal" evidence="17">
    <location>
        <begin position="456"/>
        <end position="527"/>
    </location>
</feature>
<feature type="domain" description="Alpha-D-phosphohexomutase alpha/beta/alpha" evidence="18">
    <location>
        <begin position="52"/>
        <end position="90"/>
    </location>
</feature>
<feature type="binding site" description="via phosphate group" evidence="16">
    <location>
        <position position="65"/>
    </location>
    <ligand>
        <name>Mg(2+)</name>
        <dbReference type="ChEBI" id="CHEBI:18420"/>
    </ligand>
</feature>
<organism evidence="21 22">
    <name type="scientific">Fundulus heteroclitus</name>
    <name type="common">Killifish</name>
    <name type="synonym">Mummichog</name>
    <dbReference type="NCBI Taxonomy" id="8078"/>
    <lineage>
        <taxon>Eukaryota</taxon>
        <taxon>Metazoa</taxon>
        <taxon>Chordata</taxon>
        <taxon>Craniata</taxon>
        <taxon>Vertebrata</taxon>
        <taxon>Euteleostomi</taxon>
        <taxon>Actinopterygii</taxon>
        <taxon>Neopterygii</taxon>
        <taxon>Teleostei</taxon>
        <taxon>Neoteleostei</taxon>
        <taxon>Acanthomorphata</taxon>
        <taxon>Ovalentaria</taxon>
        <taxon>Atherinomorphae</taxon>
        <taxon>Cyprinodontiformes</taxon>
        <taxon>Fundulidae</taxon>
        <taxon>Fundulus</taxon>
    </lineage>
</organism>
<evidence type="ECO:0000259" key="20">
    <source>
        <dbReference type="Pfam" id="PF21405"/>
    </source>
</evidence>
<feature type="binding site" evidence="16">
    <location>
        <position position="279"/>
    </location>
    <ligand>
        <name>Mg(2+)</name>
        <dbReference type="ChEBI" id="CHEBI:18420"/>
    </ligand>
</feature>
<dbReference type="SUPFAM" id="SSF53738">
    <property type="entry name" value="Phosphoglucomutase, first 3 domains"/>
    <property type="match status" value="3"/>
</dbReference>
<comment type="catalytic activity">
    <reaction evidence="1 13">
        <text>N-acetyl-alpha-D-glucosamine 1-phosphate = N-acetyl-D-glucosamine 6-phosphate</text>
        <dbReference type="Rhea" id="RHEA:23804"/>
        <dbReference type="ChEBI" id="CHEBI:57513"/>
        <dbReference type="ChEBI" id="CHEBI:57776"/>
        <dbReference type="EC" id="5.4.2.3"/>
    </reaction>
</comment>
<dbReference type="PROSITE" id="PS00710">
    <property type="entry name" value="PGM_PMM"/>
    <property type="match status" value="1"/>
</dbReference>
<comment type="function">
    <text evidence="11 13">Catalyzes the conversion of GlcNAc-6-P into GlcNAc-1-P during the synthesis of uridine diphosphate/UDP-GlcNAc, a sugar nucleotide critical to multiple glycosylation pathways including protein N- and O-glycosylation.</text>
</comment>
<keyword evidence="5" id="KW-0597">Phosphoprotein</keyword>
<evidence type="ECO:0000256" key="16">
    <source>
        <dbReference type="PIRSR" id="PIRSR016408-3"/>
    </source>
</evidence>
<dbReference type="InterPro" id="IPR005844">
    <property type="entry name" value="A-D-PHexomutase_a/b/a-I"/>
</dbReference>
<name>A0A3Q2P6Z2_FUNHE</name>
<keyword evidence="8" id="KW-0007">Acetylation</keyword>
<dbReference type="FunFam" id="3.40.120.10:FF:000019">
    <property type="entry name" value="Phosphoacetylglucosamine mutase"/>
    <property type="match status" value="1"/>
</dbReference>
<dbReference type="PIRSF" id="PIRSF016408">
    <property type="entry name" value="PAGM"/>
    <property type="match status" value="1"/>
</dbReference>
<feature type="domain" description="Alpha-D-phosphohexomutase alpha/beta/alpha" evidence="18">
    <location>
        <begin position="119"/>
        <end position="167"/>
    </location>
</feature>
<keyword evidence="22" id="KW-1185">Reference proteome</keyword>
<dbReference type="SUPFAM" id="SSF55957">
    <property type="entry name" value="Phosphoglucomutase, C-terminal domain"/>
    <property type="match status" value="1"/>
</dbReference>
<dbReference type="AlphaFoldDB" id="A0A3Q2P6Z2"/>
<dbReference type="CDD" id="cd03086">
    <property type="entry name" value="PGM3"/>
    <property type="match status" value="1"/>
</dbReference>
<evidence type="ECO:0000256" key="5">
    <source>
        <dbReference type="ARBA" id="ARBA00022553"/>
    </source>
</evidence>
<dbReference type="UniPathway" id="UPA00113">
    <property type="reaction ID" value="UER00530"/>
</dbReference>
<dbReference type="FunFam" id="3.40.120.10:FF:000015">
    <property type="entry name" value="Phosphoacetylglucosamine mutase"/>
    <property type="match status" value="1"/>
</dbReference>
<sequence length="545" mass="59828">MAHFKEVNEQSGLHPKPAGLVLQYGTAGFRTSANQLDHIMFRMGLLATLRSKKTKATIGVMVTASHNPEEDNGVKLVDPMGEMLTSSWEGYATQLANTEQEELLTTMKDIIEKEAIDMSQEANVFVGKDTRSSSASLSQAVLDGVKALGGHSKDYGLVTTPQLHYMVCCQNTQGKYGEATLERYYSKLSQAFSLLAKNASNRTDDQKHLSVDGANGIGAIKVREMESHLKKDLQLSIFNDGSRGKLNHQCGADFVKVQQKLPTGIKINPGDRCCSFDGDADRIVYYYTDAQGHFHLLDGDKIATLISTFLKELLNEAGLDLKIAVVQTAYANGSSTYYLENTMKVIVRCTKTGVKHLHHAAKEFDIGVYFEANGHGTVLFSEEAEEKIQQLVHNTNINDERKKAALLLQNTINIINQTVGDAISDMLLMEAILAIKGMTVQQWDTIYSDLPNRQLKVKVSDRRVIETADAERKAVTPAGLQEAIDGLVKKYKQARSFVRPSGTEDVVRVYAEADTQESADALAHEVSLAVYGLAGGVGDEPKPLH</sequence>
<dbReference type="Pfam" id="PF00408">
    <property type="entry name" value="PGM_PMM_IV"/>
    <property type="match status" value="1"/>
</dbReference>
<keyword evidence="9 13" id="KW-0413">Isomerase</keyword>